<evidence type="ECO:0000259" key="1">
    <source>
        <dbReference type="Pfam" id="PF13454"/>
    </source>
</evidence>
<evidence type="ECO:0000313" key="2">
    <source>
        <dbReference type="EMBL" id="GKZ17803.1"/>
    </source>
</evidence>
<dbReference type="InterPro" id="IPR036188">
    <property type="entry name" value="FAD/NAD-bd_sf"/>
</dbReference>
<sequence length="786" mass="85827">MGSSLSSATNSSTEDIVIVGAGASGIAVLLRLIQHAKDGKQIPPIIVVEKASPPGPGLAYSAACTGTILNMHTDTMGLYYNDPKHFTRWRSELASGPFPSRSQYGDYLEAMWSEILSQAQLLGLDISIIQDEVSDIDRHDDGSFTLTLAGGIHLAAQSVVLALGNFTSTFHTHLLDRPGFFPSPWPTSQLKTIPTDASVLIIGSRLSAVDAALFLSKNGHKGPMTFMSRSGRLAKVQGEPEPYPRRYTLHTLAREIESNPADGLVQLTTSLMDEIDGVNNGDWTWIQKHASPLAELRADLHAAKEGNVHWQTVLRHTAPLVERYWRCLPLESQKLFMTKFLTPWMRYRHGMPVQNAQQILNLMETSQLSVVAGEAVHWDDDEGVFIAQTTAGPIEASYVIEATGQESHLDRIPSPLVQSAVQKGLFTPHPMGGVDVDFDTLCASEPGLYTMGSLTRGAHFYVSAIDRTAAHAARIADALVGEPPARPLQIALFLGADVASHMMASDLVPRLLAEGHMPFLFLDSSRQAPPANGTDTRPFDLRELEFFERELYRQHLCPKLKEHGLKGTRHMTVEQMQSTYGVFMQEIPGLKGDSVGKLLQKHFIDVGVSLLGGGEVAQDVKDYFSSPSRQLLALTGGIFPASGGSKNAGVHFGYTLNQVQENGQLGDLVDRQTSPVGHSTALLASGNKEYAIGVKMVFDAMKLLSRGKPLSAETTHNSRHGYLTGDELLQYCHGRGIGLVDGDSVVEMLVKSFVPLEKQEVLRKELDEVVQDWYAKEGGRVSREVL</sequence>
<reference evidence="2" key="1">
    <citation type="submission" date="2022-07" db="EMBL/GenBank/DDBJ databases">
        <title>Taxonomy of Aspergillus series Nigri: significant species reduction supported by multi-species coalescent approaches.</title>
        <authorList>
            <person name="Bian C."/>
            <person name="Kusuya Y."/>
            <person name="Sklenar F."/>
            <person name="D'hooge E."/>
            <person name="Yaguchi T."/>
            <person name="Takahashi H."/>
            <person name="Hubka V."/>
        </authorList>
    </citation>
    <scope>NUCLEOTIDE SEQUENCE</scope>
    <source>
        <strain evidence="2">CBS 733.88</strain>
    </source>
</reference>
<dbReference type="SUPFAM" id="SSF51905">
    <property type="entry name" value="FAD/NAD(P)-binding domain"/>
    <property type="match status" value="2"/>
</dbReference>
<dbReference type="PANTHER" id="PTHR40254:SF1">
    <property type="entry name" value="BLR0577 PROTEIN"/>
    <property type="match status" value="1"/>
</dbReference>
<dbReference type="EMBL" id="BROQ01000007">
    <property type="protein sequence ID" value="GKZ17803.1"/>
    <property type="molecule type" value="Genomic_DNA"/>
</dbReference>
<gene>
    <name evidence="2" type="ORF">AbraCBS73388_010123</name>
</gene>
<dbReference type="InterPro" id="IPR038732">
    <property type="entry name" value="HpyO/CreE_NAD-binding"/>
</dbReference>
<protein>
    <recommendedName>
        <fullName evidence="1">FAD-dependent urate hydroxylase HpyO/Asp monooxygenase CreE-like FAD/NAD(P)-binding domain-containing protein</fullName>
    </recommendedName>
</protein>
<dbReference type="InterPro" id="IPR052189">
    <property type="entry name" value="L-asp_N-monooxygenase_NS-form"/>
</dbReference>
<dbReference type="Proteomes" id="UP001143548">
    <property type="component" value="Unassembled WGS sequence"/>
</dbReference>
<feature type="domain" description="FAD-dependent urate hydroxylase HpyO/Asp monooxygenase CreE-like FAD/NAD(P)-binding" evidence="1">
    <location>
        <begin position="17"/>
        <end position="165"/>
    </location>
</feature>
<comment type="caution">
    <text evidence="2">The sequence shown here is derived from an EMBL/GenBank/DDBJ whole genome shotgun (WGS) entry which is preliminary data.</text>
</comment>
<dbReference type="PANTHER" id="PTHR40254">
    <property type="entry name" value="BLR0577 PROTEIN"/>
    <property type="match status" value="1"/>
</dbReference>
<proteinExistence type="predicted"/>
<dbReference type="Gene3D" id="3.50.50.60">
    <property type="entry name" value="FAD/NAD(P)-binding domain"/>
    <property type="match status" value="1"/>
</dbReference>
<dbReference type="Pfam" id="PF13454">
    <property type="entry name" value="NAD_binding_9"/>
    <property type="match status" value="1"/>
</dbReference>
<organism evidence="2 3">
    <name type="scientific">Aspergillus brasiliensis</name>
    <dbReference type="NCBI Taxonomy" id="319629"/>
    <lineage>
        <taxon>Eukaryota</taxon>
        <taxon>Fungi</taxon>
        <taxon>Dikarya</taxon>
        <taxon>Ascomycota</taxon>
        <taxon>Pezizomycotina</taxon>
        <taxon>Eurotiomycetes</taxon>
        <taxon>Eurotiomycetidae</taxon>
        <taxon>Eurotiales</taxon>
        <taxon>Aspergillaceae</taxon>
        <taxon>Aspergillus</taxon>
        <taxon>Aspergillus subgen. Circumdati</taxon>
    </lineage>
</organism>
<accession>A0A9W5YGK6</accession>
<evidence type="ECO:0000313" key="3">
    <source>
        <dbReference type="Proteomes" id="UP001143548"/>
    </source>
</evidence>
<dbReference type="AlphaFoldDB" id="A0A9W5YGK6"/>
<name>A0A9W5YGK6_9EURO</name>